<comment type="caution">
    <text evidence="1">The sequence shown here is derived from an EMBL/GenBank/DDBJ whole genome shotgun (WGS) entry which is preliminary data.</text>
</comment>
<dbReference type="Proteomes" id="UP001198571">
    <property type="component" value="Unassembled WGS sequence"/>
</dbReference>
<gene>
    <name evidence="1" type="ORF">H0485_05200</name>
</gene>
<protein>
    <submittedName>
        <fullName evidence="1">YbaY family lipoprotein</fullName>
    </submittedName>
</protein>
<dbReference type="PANTHER" id="PTHR38013">
    <property type="entry name" value="GLYCOPROTEIN/POLYSACCHARIDE METABOLISM"/>
    <property type="match status" value="1"/>
</dbReference>
<dbReference type="InterPro" id="IPR053196">
    <property type="entry name" value="Lipoprotein_YbaY-like"/>
</dbReference>
<reference evidence="1 2" key="1">
    <citation type="submission" date="2020-07" db="EMBL/GenBank/DDBJ databases">
        <title>Pseudogemmobacter sp. nov., isolated from poultry manure in Taiwan.</title>
        <authorList>
            <person name="Lin S.-Y."/>
            <person name="Tang Y.-S."/>
            <person name="Young C.-C."/>
        </authorList>
    </citation>
    <scope>NUCLEOTIDE SEQUENCE [LARGE SCALE GENOMIC DNA]</scope>
    <source>
        <strain evidence="1 2">CC-YST710</strain>
    </source>
</reference>
<accession>A0ABS8CJ42</accession>
<evidence type="ECO:0000313" key="1">
    <source>
        <dbReference type="EMBL" id="MCB5409399.1"/>
    </source>
</evidence>
<keyword evidence="2" id="KW-1185">Reference proteome</keyword>
<dbReference type="RefSeq" id="WP_226934286.1">
    <property type="nucleotide sequence ID" value="NZ_JACDXX010000003.1"/>
</dbReference>
<proteinExistence type="predicted"/>
<evidence type="ECO:0000313" key="2">
    <source>
        <dbReference type="Proteomes" id="UP001198571"/>
    </source>
</evidence>
<keyword evidence="1" id="KW-0449">Lipoprotein</keyword>
<dbReference type="PROSITE" id="PS51257">
    <property type="entry name" value="PROKAR_LIPOPROTEIN"/>
    <property type="match status" value="1"/>
</dbReference>
<organism evidence="1 2">
    <name type="scientific">Pseudogemmobacter faecipullorum</name>
    <dbReference type="NCBI Taxonomy" id="2755041"/>
    <lineage>
        <taxon>Bacteria</taxon>
        <taxon>Pseudomonadati</taxon>
        <taxon>Pseudomonadota</taxon>
        <taxon>Alphaproteobacteria</taxon>
        <taxon>Rhodobacterales</taxon>
        <taxon>Paracoccaceae</taxon>
        <taxon>Pseudogemmobacter</taxon>
    </lineage>
</organism>
<dbReference type="Pfam" id="PF09619">
    <property type="entry name" value="YscW"/>
    <property type="match status" value="1"/>
</dbReference>
<dbReference type="EMBL" id="JACDXX010000003">
    <property type="protein sequence ID" value="MCB5409399.1"/>
    <property type="molecule type" value="Genomic_DNA"/>
</dbReference>
<dbReference type="InterPro" id="IPR039366">
    <property type="entry name" value="Pilotin"/>
</dbReference>
<name>A0ABS8CJ42_9RHOB</name>
<sequence length="133" mass="13977">MIRFTTAAVVALAIAGCTESGPQKADSKTIAGTATYLERIALPPDAQLRVTLEDVSLADAPSVTVSEYEAALKGVPANWELSYDPAKMQAGHSYAIAAKITSGDKLLFITTTRNELVNGVPGESDLVLQRVGN</sequence>
<dbReference type="PANTHER" id="PTHR38013:SF1">
    <property type="entry name" value="GLYCOPROTEIN_POLYSACCHARIDE METABOLISM"/>
    <property type="match status" value="1"/>
</dbReference>